<dbReference type="PROSITE" id="PS00108">
    <property type="entry name" value="PROTEIN_KINASE_ST"/>
    <property type="match status" value="1"/>
</dbReference>
<dbReference type="PROSITE" id="PS50011">
    <property type="entry name" value="PROTEIN_KINASE_DOM"/>
    <property type="match status" value="1"/>
</dbReference>
<feature type="region of interest" description="Disordered" evidence="6">
    <location>
        <begin position="260"/>
        <end position="308"/>
    </location>
</feature>
<feature type="binding site" evidence="5">
    <location>
        <position position="214"/>
    </location>
    <ligand>
        <name>ATP</name>
        <dbReference type="ChEBI" id="CHEBI:30616"/>
    </ligand>
</feature>
<feature type="compositionally biased region" description="Basic and acidic residues" evidence="6">
    <location>
        <begin position="264"/>
        <end position="274"/>
    </location>
</feature>
<comment type="caution">
    <text evidence="8">The sequence shown here is derived from an EMBL/GenBank/DDBJ whole genome shotgun (WGS) entry which is preliminary data.</text>
</comment>
<dbReference type="OrthoDB" id="275301at2759"/>
<dbReference type="PROSITE" id="PS00107">
    <property type="entry name" value="PROTEIN_KINASE_ATP"/>
    <property type="match status" value="1"/>
</dbReference>
<dbReference type="GO" id="GO:0004674">
    <property type="term" value="F:protein serine/threonine kinase activity"/>
    <property type="evidence" value="ECO:0007669"/>
    <property type="project" value="TreeGrafter"/>
</dbReference>
<dbReference type="AlphaFoldDB" id="A0A830HPE8"/>
<keyword evidence="4 5" id="KW-0067">ATP-binding</keyword>
<dbReference type="Gene3D" id="1.10.510.10">
    <property type="entry name" value="Transferase(Phosphotransferase) domain 1"/>
    <property type="match status" value="1"/>
</dbReference>
<dbReference type="Proteomes" id="UP000660262">
    <property type="component" value="Unassembled WGS sequence"/>
</dbReference>
<evidence type="ECO:0000256" key="2">
    <source>
        <dbReference type="ARBA" id="ARBA00022741"/>
    </source>
</evidence>
<dbReference type="Pfam" id="PF00069">
    <property type="entry name" value="Pkinase"/>
    <property type="match status" value="1"/>
</dbReference>
<feature type="compositionally biased region" description="Polar residues" evidence="6">
    <location>
        <begin position="122"/>
        <end position="133"/>
    </location>
</feature>
<keyword evidence="2 5" id="KW-0547">Nucleotide-binding</keyword>
<gene>
    <name evidence="8" type="ORF">PPROV_000728300</name>
</gene>
<protein>
    <recommendedName>
        <fullName evidence="7">Protein kinase domain-containing protein</fullName>
    </recommendedName>
</protein>
<dbReference type="PANTHER" id="PTHR44329">
    <property type="entry name" value="SERINE/THREONINE-PROTEIN KINASE TNNI3K-RELATED"/>
    <property type="match status" value="1"/>
</dbReference>
<dbReference type="InterPro" id="IPR000719">
    <property type="entry name" value="Prot_kinase_dom"/>
</dbReference>
<keyword evidence="9" id="KW-1185">Reference proteome</keyword>
<organism evidence="8 9">
    <name type="scientific">Pycnococcus provasolii</name>
    <dbReference type="NCBI Taxonomy" id="41880"/>
    <lineage>
        <taxon>Eukaryota</taxon>
        <taxon>Viridiplantae</taxon>
        <taxon>Chlorophyta</taxon>
        <taxon>Pseudoscourfieldiophyceae</taxon>
        <taxon>Pseudoscourfieldiales</taxon>
        <taxon>Pycnococcaceae</taxon>
        <taxon>Pycnococcus</taxon>
    </lineage>
</organism>
<proteinExistence type="predicted"/>
<dbReference type="InterPro" id="IPR011009">
    <property type="entry name" value="Kinase-like_dom_sf"/>
</dbReference>
<feature type="domain" description="Protein kinase" evidence="7">
    <location>
        <begin position="177"/>
        <end position="552"/>
    </location>
</feature>
<evidence type="ECO:0000256" key="3">
    <source>
        <dbReference type="ARBA" id="ARBA00022777"/>
    </source>
</evidence>
<feature type="region of interest" description="Disordered" evidence="6">
    <location>
        <begin position="102"/>
        <end position="133"/>
    </location>
</feature>
<evidence type="ECO:0000256" key="6">
    <source>
        <dbReference type="SAM" id="MobiDB-lite"/>
    </source>
</evidence>
<dbReference type="InterPro" id="IPR051681">
    <property type="entry name" value="Ser/Thr_Kinases-Pseudokinases"/>
</dbReference>
<evidence type="ECO:0000256" key="4">
    <source>
        <dbReference type="ARBA" id="ARBA00022840"/>
    </source>
</evidence>
<dbReference type="EMBL" id="BNJQ01000021">
    <property type="protein sequence ID" value="GHP08545.1"/>
    <property type="molecule type" value="Genomic_DNA"/>
</dbReference>
<evidence type="ECO:0000256" key="5">
    <source>
        <dbReference type="PROSITE-ProRule" id="PRU10141"/>
    </source>
</evidence>
<feature type="compositionally biased region" description="Basic residues" evidence="6">
    <location>
        <begin position="105"/>
        <end position="114"/>
    </location>
</feature>
<dbReference type="InterPro" id="IPR017441">
    <property type="entry name" value="Protein_kinase_ATP_BS"/>
</dbReference>
<evidence type="ECO:0000313" key="9">
    <source>
        <dbReference type="Proteomes" id="UP000660262"/>
    </source>
</evidence>
<sequence length="591" mass="62580">MGIQGRRLRKLADQMMQQASPPNILGGNNSPRSGSGGGNQTGAVVVATTGVADAKQQKATSRRRRPVLDGITAAAGGSQNVVQPSQPKLAWAEKEVWNTTAARRAATKRTRLTRTKQPAEPHNSSDLAARESTTPVHFRGPCLTWKLMDVRTASASTVLGAPPGPTCRQPPPDTPAKCSWTLLGRGGYGRVYKVNEQAANEQGDVSDGQTFAVKTAIRDHAGAADALHREYMYLHCVVGALCGGHRCIAKTHGWLHRAASSAEENDKADAKEDGDAPASAAEEEEEAAAPPPPDDAAAVAGTSSKSADEDDVAVGWEYGIVLEHGSGGSLRDEHTVAALGPFDLLKCASDILHGLEFLHETAGLIHRDVKGRNVVLECAASATREPPSSLARVPIQAKLIDFGLACLYREPRPPAPSSARAELAGTGSKKSGLRSKAEERWCRKKVGTLRYRPPEMESKTSSFLATGALPSADVYSFGVTLRLLVKVWLKSRGVDVKVWAAQGGSARGGMLSAAEGAVASALVELASACMRTRAESRPTVRAARQEVERAFLAASAMTAATTRTDDTVRLESLVESVTVPALPAPKRRRVL</sequence>
<keyword evidence="3" id="KW-0418">Kinase</keyword>
<dbReference type="GO" id="GO:0005524">
    <property type="term" value="F:ATP binding"/>
    <property type="evidence" value="ECO:0007669"/>
    <property type="project" value="UniProtKB-UniRule"/>
</dbReference>
<accession>A0A830HPE8</accession>
<dbReference type="SMART" id="SM00220">
    <property type="entry name" value="S_TKc"/>
    <property type="match status" value="1"/>
</dbReference>
<feature type="region of interest" description="Disordered" evidence="6">
    <location>
        <begin position="19"/>
        <end position="42"/>
    </location>
</feature>
<dbReference type="InterPro" id="IPR008271">
    <property type="entry name" value="Ser/Thr_kinase_AS"/>
</dbReference>
<evidence type="ECO:0000313" key="8">
    <source>
        <dbReference type="EMBL" id="GHP08545.1"/>
    </source>
</evidence>
<evidence type="ECO:0000259" key="7">
    <source>
        <dbReference type="PROSITE" id="PS50011"/>
    </source>
</evidence>
<feature type="region of interest" description="Disordered" evidence="6">
    <location>
        <begin position="413"/>
        <end position="438"/>
    </location>
</feature>
<name>A0A830HPE8_9CHLO</name>
<dbReference type="SUPFAM" id="SSF56112">
    <property type="entry name" value="Protein kinase-like (PK-like)"/>
    <property type="match status" value="1"/>
</dbReference>
<keyword evidence="1" id="KW-0808">Transferase</keyword>
<evidence type="ECO:0000256" key="1">
    <source>
        <dbReference type="ARBA" id="ARBA00022679"/>
    </source>
</evidence>
<reference evidence="8" key="1">
    <citation type="submission" date="2020-10" db="EMBL/GenBank/DDBJ databases">
        <title>Unveiling of a novel bifunctional photoreceptor, Dualchrome1, isolated from a cosmopolitan green alga.</title>
        <authorList>
            <person name="Suzuki S."/>
            <person name="Kawachi M."/>
        </authorList>
    </citation>
    <scope>NUCLEOTIDE SEQUENCE</scope>
    <source>
        <strain evidence="8">NIES 2893</strain>
    </source>
</reference>